<evidence type="ECO:0000256" key="3">
    <source>
        <dbReference type="ARBA" id="ARBA00022833"/>
    </source>
</evidence>
<evidence type="ECO:0000256" key="7">
    <source>
        <dbReference type="ARBA" id="ARBA00023170"/>
    </source>
</evidence>
<dbReference type="SUPFAM" id="SSF57716">
    <property type="entry name" value="Glucocorticoid receptor-like (DNA-binding domain)"/>
    <property type="match status" value="1"/>
</dbReference>
<evidence type="ECO:0000256" key="5">
    <source>
        <dbReference type="ARBA" id="ARBA00023125"/>
    </source>
</evidence>
<dbReference type="WBParaSite" id="jg15639">
    <property type="protein sequence ID" value="jg15639"/>
    <property type="gene ID" value="jg15639"/>
</dbReference>
<dbReference type="Gene3D" id="1.10.565.10">
    <property type="entry name" value="Retinoid X Receptor"/>
    <property type="match status" value="1"/>
</dbReference>
<dbReference type="GO" id="GO:0043565">
    <property type="term" value="F:sequence-specific DNA binding"/>
    <property type="evidence" value="ECO:0007669"/>
    <property type="project" value="InterPro"/>
</dbReference>
<keyword evidence="6" id="KW-0804">Transcription</keyword>
<keyword evidence="11" id="KW-1185">Reference proteome</keyword>
<dbReference type="SUPFAM" id="SSF48508">
    <property type="entry name" value="Nuclear receptor ligand-binding domain"/>
    <property type="match status" value="1"/>
</dbReference>
<accession>A0A915D5L2</accession>
<dbReference type="InterPro" id="IPR013088">
    <property type="entry name" value="Znf_NHR/GATA"/>
</dbReference>
<dbReference type="AlphaFoldDB" id="A0A915D5L2"/>
<keyword evidence="1" id="KW-0479">Metal-binding</keyword>
<dbReference type="InterPro" id="IPR001628">
    <property type="entry name" value="Znf_hrmn_rcpt"/>
</dbReference>
<dbReference type="InterPro" id="IPR052499">
    <property type="entry name" value="C.elegans_NHRs"/>
</dbReference>
<feature type="region of interest" description="Disordered" evidence="9">
    <location>
        <begin position="133"/>
        <end position="157"/>
    </location>
</feature>
<evidence type="ECO:0000256" key="2">
    <source>
        <dbReference type="ARBA" id="ARBA00022771"/>
    </source>
</evidence>
<evidence type="ECO:0000259" key="10">
    <source>
        <dbReference type="Pfam" id="PF00105"/>
    </source>
</evidence>
<keyword evidence="4" id="KW-0805">Transcription regulation</keyword>
<evidence type="ECO:0000256" key="8">
    <source>
        <dbReference type="ARBA" id="ARBA00023242"/>
    </source>
</evidence>
<organism evidence="11 12">
    <name type="scientific">Ditylenchus dipsaci</name>
    <dbReference type="NCBI Taxonomy" id="166011"/>
    <lineage>
        <taxon>Eukaryota</taxon>
        <taxon>Metazoa</taxon>
        <taxon>Ecdysozoa</taxon>
        <taxon>Nematoda</taxon>
        <taxon>Chromadorea</taxon>
        <taxon>Rhabditida</taxon>
        <taxon>Tylenchina</taxon>
        <taxon>Tylenchomorpha</taxon>
        <taxon>Sphaerularioidea</taxon>
        <taxon>Anguinidae</taxon>
        <taxon>Anguininae</taxon>
        <taxon>Ditylenchus</taxon>
    </lineage>
</organism>
<evidence type="ECO:0000256" key="4">
    <source>
        <dbReference type="ARBA" id="ARBA00023015"/>
    </source>
</evidence>
<feature type="compositionally biased region" description="Polar residues" evidence="9">
    <location>
        <begin position="142"/>
        <end position="152"/>
    </location>
</feature>
<proteinExistence type="predicted"/>
<dbReference type="InterPro" id="IPR035500">
    <property type="entry name" value="NHR-like_dom_sf"/>
</dbReference>
<evidence type="ECO:0000256" key="1">
    <source>
        <dbReference type="ARBA" id="ARBA00022723"/>
    </source>
</evidence>
<evidence type="ECO:0000256" key="6">
    <source>
        <dbReference type="ARBA" id="ARBA00023163"/>
    </source>
</evidence>
<name>A0A915D5L2_9BILA</name>
<evidence type="ECO:0000256" key="9">
    <source>
        <dbReference type="SAM" id="MobiDB-lite"/>
    </source>
</evidence>
<dbReference type="GO" id="GO:0003700">
    <property type="term" value="F:DNA-binding transcription factor activity"/>
    <property type="evidence" value="ECO:0007669"/>
    <property type="project" value="InterPro"/>
</dbReference>
<keyword evidence="7" id="KW-0675">Receptor</keyword>
<evidence type="ECO:0000313" key="12">
    <source>
        <dbReference type="WBParaSite" id="jg15639"/>
    </source>
</evidence>
<dbReference type="Pfam" id="PF00105">
    <property type="entry name" value="zf-C4"/>
    <property type="match status" value="1"/>
</dbReference>
<dbReference type="PANTHER" id="PTHR47630">
    <property type="entry name" value="NUCLEAR HORMONE RECEPTOR FAMILY-RELATED-RELATED"/>
    <property type="match status" value="1"/>
</dbReference>
<dbReference type="Proteomes" id="UP000887574">
    <property type="component" value="Unplaced"/>
</dbReference>
<keyword evidence="5" id="KW-0238">DNA-binding</keyword>
<reference evidence="12" key="1">
    <citation type="submission" date="2022-11" db="UniProtKB">
        <authorList>
            <consortium name="WormBaseParasite"/>
        </authorList>
    </citation>
    <scope>IDENTIFICATION</scope>
</reference>
<keyword evidence="2" id="KW-0863">Zinc-finger</keyword>
<protein>
    <submittedName>
        <fullName evidence="12">Nuclear receptor domain-containing protein</fullName>
    </submittedName>
</protein>
<dbReference type="Gene3D" id="3.30.50.10">
    <property type="entry name" value="Erythroid Transcription Factor GATA-1, subunit A"/>
    <property type="match status" value="1"/>
</dbReference>
<feature type="domain" description="Nuclear receptor" evidence="10">
    <location>
        <begin position="106"/>
        <end position="126"/>
    </location>
</feature>
<dbReference type="GO" id="GO:0008270">
    <property type="term" value="F:zinc ion binding"/>
    <property type="evidence" value="ECO:0007669"/>
    <property type="project" value="UniProtKB-KW"/>
</dbReference>
<keyword evidence="8" id="KW-0539">Nucleus</keyword>
<sequence length="343" mass="38475">MAEFPVFAGLCDPSSSAFSLPNHTYSQAGTSSLAFDQQPVYNHQLNMLYPQTPPLIWTWSPPKAKDLVWIERRSGVECAMTWLLASTMVSTLVMAAKDFFGAQSVKEHRNVCRACRLRKCFEVGMNPDSVQHERDRNWRYGNPTNVNPTTPSIKPAAAPPTSIDCSSSFVELKPLSMFSSNIHSTSTTTTRDFHTQTALSMAGTTAKCEAPCSNAPSTSTTTCSDYSPIFYSYIKTEIQELPSPSADKNNHFADELPSRESFDPRPVDRWLEKVFTYYADWTSTVQDFLEMSFKDRMVLAKKRFADVGWLMHAYHAPEYGDVICWSNGAFHCRSLDSVTPDST</sequence>
<evidence type="ECO:0000313" key="11">
    <source>
        <dbReference type="Proteomes" id="UP000887574"/>
    </source>
</evidence>
<keyword evidence="3" id="KW-0862">Zinc</keyword>